<evidence type="ECO:0000313" key="6">
    <source>
        <dbReference type="Proteomes" id="UP001333818"/>
    </source>
</evidence>
<dbReference type="Pfam" id="PF14516">
    <property type="entry name" value="AAA_35"/>
    <property type="match status" value="1"/>
</dbReference>
<dbReference type="PRINTS" id="PR00320">
    <property type="entry name" value="GPROTEINBRPT"/>
</dbReference>
<comment type="caution">
    <text evidence="5">The sequence shown here is derived from an EMBL/GenBank/DDBJ whole genome shotgun (WGS) entry which is preliminary data.</text>
</comment>
<dbReference type="CDD" id="cd00200">
    <property type="entry name" value="WD40"/>
    <property type="match status" value="2"/>
</dbReference>
<keyword evidence="1 3" id="KW-0853">WD repeat</keyword>
<dbReference type="InterPro" id="IPR020472">
    <property type="entry name" value="WD40_PAC1"/>
</dbReference>
<dbReference type="Gene3D" id="2.130.10.10">
    <property type="entry name" value="YVTN repeat-like/Quinoprotein amine dehydrogenase"/>
    <property type="match status" value="4"/>
</dbReference>
<dbReference type="InterPro" id="IPR001680">
    <property type="entry name" value="WD40_rpt"/>
</dbReference>
<dbReference type="SUPFAM" id="SSF52540">
    <property type="entry name" value="P-loop containing nucleoside triphosphate hydrolases"/>
    <property type="match status" value="1"/>
</dbReference>
<feature type="repeat" description="WD" evidence="3">
    <location>
        <begin position="876"/>
        <end position="917"/>
    </location>
</feature>
<dbReference type="Proteomes" id="UP001333818">
    <property type="component" value="Unassembled WGS sequence"/>
</dbReference>
<dbReference type="InterPro" id="IPR027417">
    <property type="entry name" value="P-loop_NTPase"/>
</dbReference>
<dbReference type="Pfam" id="PF00400">
    <property type="entry name" value="WD40"/>
    <property type="match status" value="11"/>
</dbReference>
<keyword evidence="6" id="KW-1185">Reference proteome</keyword>
<dbReference type="InterPro" id="IPR015943">
    <property type="entry name" value="WD40/YVTN_repeat-like_dom_sf"/>
</dbReference>
<dbReference type="InterPro" id="IPR019775">
    <property type="entry name" value="WD40_repeat_CS"/>
</dbReference>
<feature type="repeat" description="WD" evidence="3">
    <location>
        <begin position="609"/>
        <end position="640"/>
    </location>
</feature>
<dbReference type="PROSITE" id="PS00678">
    <property type="entry name" value="WD_REPEATS_1"/>
    <property type="match status" value="1"/>
</dbReference>
<dbReference type="SMART" id="SM00320">
    <property type="entry name" value="WD40"/>
    <property type="match status" value="13"/>
</dbReference>
<feature type="region of interest" description="Disordered" evidence="4">
    <location>
        <begin position="717"/>
        <end position="741"/>
    </location>
</feature>
<evidence type="ECO:0000256" key="2">
    <source>
        <dbReference type="ARBA" id="ARBA00022737"/>
    </source>
</evidence>
<feature type="repeat" description="WD" evidence="3">
    <location>
        <begin position="575"/>
        <end position="600"/>
    </location>
</feature>
<evidence type="ECO:0000256" key="4">
    <source>
        <dbReference type="SAM" id="MobiDB-lite"/>
    </source>
</evidence>
<organism evidence="5 6">
    <name type="scientific">Tumidithrix elongata BACA0141</name>
    <dbReference type="NCBI Taxonomy" id="2716417"/>
    <lineage>
        <taxon>Bacteria</taxon>
        <taxon>Bacillati</taxon>
        <taxon>Cyanobacteriota</taxon>
        <taxon>Cyanophyceae</taxon>
        <taxon>Pseudanabaenales</taxon>
        <taxon>Pseudanabaenaceae</taxon>
        <taxon>Tumidithrix</taxon>
        <taxon>Tumidithrix elongata</taxon>
    </lineage>
</organism>
<proteinExistence type="predicted"/>
<reference evidence="5" key="1">
    <citation type="submission" date="2024-01" db="EMBL/GenBank/DDBJ databases">
        <title>Bank of Algae and Cyanobacteria of the Azores (BACA) strain genomes.</title>
        <authorList>
            <person name="Luz R."/>
            <person name="Cordeiro R."/>
            <person name="Fonseca A."/>
            <person name="Goncalves V."/>
        </authorList>
    </citation>
    <scope>NUCLEOTIDE SEQUENCE</scope>
    <source>
        <strain evidence="5">BACA0141</strain>
    </source>
</reference>
<dbReference type="PROSITE" id="PS50294">
    <property type="entry name" value="WD_REPEATS_REGION"/>
    <property type="match status" value="9"/>
</dbReference>
<feature type="repeat" description="WD" evidence="3">
    <location>
        <begin position="659"/>
        <end position="683"/>
    </location>
</feature>
<feature type="repeat" description="WD" evidence="3">
    <location>
        <begin position="972"/>
        <end position="992"/>
    </location>
</feature>
<feature type="repeat" description="WD" evidence="3">
    <location>
        <begin position="753"/>
        <end position="794"/>
    </location>
</feature>
<dbReference type="PANTHER" id="PTHR19848">
    <property type="entry name" value="WD40 REPEAT PROTEIN"/>
    <property type="match status" value="1"/>
</dbReference>
<feature type="repeat" description="WD" evidence="3">
    <location>
        <begin position="1048"/>
        <end position="1079"/>
    </location>
</feature>
<dbReference type="PANTHER" id="PTHR19848:SF8">
    <property type="entry name" value="F-BOX AND WD REPEAT DOMAIN CONTAINING 7"/>
    <property type="match status" value="1"/>
</dbReference>
<protein>
    <submittedName>
        <fullName evidence="5">AAA-like domain-containing protein</fullName>
    </submittedName>
</protein>
<dbReference type="SUPFAM" id="SSF50978">
    <property type="entry name" value="WD40 repeat-like"/>
    <property type="match status" value="2"/>
</dbReference>
<evidence type="ECO:0000256" key="1">
    <source>
        <dbReference type="ARBA" id="ARBA00022574"/>
    </source>
</evidence>
<feature type="repeat" description="WD" evidence="3">
    <location>
        <begin position="794"/>
        <end position="828"/>
    </location>
</feature>
<feature type="repeat" description="WD" evidence="3">
    <location>
        <begin position="1007"/>
        <end position="1039"/>
    </location>
</feature>
<gene>
    <name evidence="5" type="ORF">V2H45_10800</name>
</gene>
<dbReference type="EMBL" id="JAZBJZ010000036">
    <property type="protein sequence ID" value="MEE3717236.1"/>
    <property type="molecule type" value="Genomic_DNA"/>
</dbReference>
<name>A0AAW9PWL4_9CYAN</name>
<dbReference type="PROSITE" id="PS50082">
    <property type="entry name" value="WD_REPEATS_2"/>
    <property type="match status" value="12"/>
</dbReference>
<feature type="repeat" description="WD" evidence="3">
    <location>
        <begin position="1098"/>
        <end position="1132"/>
    </location>
</feature>
<dbReference type="RefSeq" id="WP_330483664.1">
    <property type="nucleotide sequence ID" value="NZ_JAZBJZ010000036.1"/>
</dbReference>
<sequence length="1211" mass="134940">MYYQVGGSLTSNNHSYITRQSDLDLYEALKQDEFCFVLNSRQMGKSSLLVRTRHRLQQEGYACTVVDMTNIGSDNITPLQWYKGIVTDLWRGFKPLRKFDLKTWWNDESDLSLLQRLSRFIDDVLLNEIPDQKIVIFIDEIDSILSLPFPVDDFFAFIRFCYNQRAIAPEYKRINFAIFGVATPGDLIRDRKRTAFNLGKAIALSGFTLEESQPLAQGLVVQEGNAQIVLQEILNWTGGQPFLTQKLCQLAIGYSQDAVSGQLTIPPGTEAYWVENMVRERLLKSWESQDEPEHLRTIRNRILNHREFSGRLLGIYQQVLQSSTSKSPAVPADDSREQVELILSGLIIKDGGHLCVKNRIYAEVFNLDWVQQQLNNLRPYSQMLDRWVLSDRQDESRLLRGQALREAQAWAHGRWLSDLDYQFIASSVESDRHQVQQALEAERTEAVEAQLIAVKKNMRLQRWFLGTVSLALLATVGLGIATFLQYRQARQSGDEAKISAVKARTSEVEALISSASGNFDSHRQLEALLQALEARTKLKNVGIPDLELTQKVQTILRKIVDGITETNILSVGVGVRDVAIAPNGKRIATASVDGRVQLWQPDGKLIKDLLGHQGIVYSVKFNREGTLIATASADKTIKLWRPDGTLVRTINGDFPFQKVEFNPNGQQLISINSDRKTQLWDINGTLVKELPPSLLATFSPDGQFILSIAPILPSRKRGLQTTDPAAQVESSDEPTPPPNTRLMRTDGSSIAEFPTERGPIFAIAFSPNSQTFATASVDGNVSIWDMNGKRLKQFIGHESKVQAIAFSPDGKWMATSGADKTLRLWQVEGGLDKSFYGHQANIQGLAFSPDGQWLASASDDGTARFWQPHRPLWDILSSHSDVILRIAFAPDNSQLLSVSVDMRMNFWQRETGGDFNLKPHQEFINWMAISGLAFSPDGKQIAMAFREGKVEVRRRDGSIQQLDAKIGLRGAAFSPDGKAIAAGSIDNTVKLWTRDDSGQFIDLPRVLLGHQGAVNSVAFSPDGKLILSGSGDKTIKLWNPDGTLLKTLTEHKAGVTSVKFSPNGDWIASASSDNTIKLWRKDGTFVRTFSDRATGLTNTSHAASVTDVGFSPDGQQLASASYDGTVKVWQLDGTLVRTLTEHEGTVETVAFSPDGKAIASAGTDRRVIVWHLDKISQLDEYTFACNWVRNYLKNSSAVTQKERDLLCKDIP</sequence>
<feature type="repeat" description="WD" evidence="3">
    <location>
        <begin position="835"/>
        <end position="867"/>
    </location>
</feature>
<evidence type="ECO:0000256" key="3">
    <source>
        <dbReference type="PROSITE-ProRule" id="PRU00221"/>
    </source>
</evidence>
<evidence type="ECO:0000313" key="5">
    <source>
        <dbReference type="EMBL" id="MEE3717236.1"/>
    </source>
</evidence>
<feature type="repeat" description="WD" evidence="3">
    <location>
        <begin position="1139"/>
        <end position="1180"/>
    </location>
</feature>
<dbReference type="AlphaFoldDB" id="A0AAW9PWL4"/>
<keyword evidence="2" id="KW-0677">Repeat</keyword>
<accession>A0AAW9PWL4</accession>
<dbReference type="InterPro" id="IPR036322">
    <property type="entry name" value="WD40_repeat_dom_sf"/>
</dbReference>
<dbReference type="Gene3D" id="3.40.50.300">
    <property type="entry name" value="P-loop containing nucleotide triphosphate hydrolases"/>
    <property type="match status" value="1"/>
</dbReference>